<comment type="caution">
    <text evidence="1">The sequence shown here is derived from an EMBL/GenBank/DDBJ whole genome shotgun (WGS) entry which is preliminary data.</text>
</comment>
<gene>
    <name evidence="1" type="primary">NCL1_56917</name>
    <name evidence="1" type="ORF">NPIL_154141</name>
</gene>
<dbReference type="EMBL" id="BMAW01000103">
    <property type="protein sequence ID" value="GFS67487.1"/>
    <property type="molecule type" value="Genomic_DNA"/>
</dbReference>
<dbReference type="OrthoDB" id="10451068at2759"/>
<name>A0A8X6MMB2_NEPPI</name>
<sequence length="293" mass="35279">MNSFSTSVSPLLTLRKIYSSQEEMLYITRMRNIIQFQFEIEEDYEKLNDYPFQHDIACVLTERSKLEICLRYALSNVVKSHVLVHNYTPFRQWRTINFDNDIFQEGQNRDEPREEICKVTYEYATEERFLMPGFKTFLRFSFFKGWRLWNLLWRLFSATQLNNLQINKSVDYLNSMQKSTWRRVYANNNTYFSTSEADIAAYVKEQSQGKRQVNVFNGIIKRERGEFFNHFRVLETIASPYYYVLPHQNEEEYSQIDDTIDICLKYSIQFEPWELFRFESGLDLAVKIRHGKV</sequence>
<proteinExistence type="predicted"/>
<organism evidence="1 2">
    <name type="scientific">Nephila pilipes</name>
    <name type="common">Giant wood spider</name>
    <name type="synonym">Nephila maculata</name>
    <dbReference type="NCBI Taxonomy" id="299642"/>
    <lineage>
        <taxon>Eukaryota</taxon>
        <taxon>Metazoa</taxon>
        <taxon>Ecdysozoa</taxon>
        <taxon>Arthropoda</taxon>
        <taxon>Chelicerata</taxon>
        <taxon>Arachnida</taxon>
        <taxon>Araneae</taxon>
        <taxon>Araneomorphae</taxon>
        <taxon>Entelegynae</taxon>
        <taxon>Araneoidea</taxon>
        <taxon>Nephilidae</taxon>
        <taxon>Nephila</taxon>
    </lineage>
</organism>
<evidence type="ECO:0000313" key="1">
    <source>
        <dbReference type="EMBL" id="GFS67487.1"/>
    </source>
</evidence>
<keyword evidence="2" id="KW-1185">Reference proteome</keyword>
<accession>A0A8X6MMB2</accession>
<reference evidence="1" key="1">
    <citation type="submission" date="2020-08" db="EMBL/GenBank/DDBJ databases">
        <title>Multicomponent nature underlies the extraordinary mechanical properties of spider dragline silk.</title>
        <authorList>
            <person name="Kono N."/>
            <person name="Nakamura H."/>
            <person name="Mori M."/>
            <person name="Yoshida Y."/>
            <person name="Ohtoshi R."/>
            <person name="Malay A.D."/>
            <person name="Moran D.A.P."/>
            <person name="Tomita M."/>
            <person name="Numata K."/>
            <person name="Arakawa K."/>
        </authorList>
    </citation>
    <scope>NUCLEOTIDE SEQUENCE</scope>
</reference>
<dbReference type="Proteomes" id="UP000887013">
    <property type="component" value="Unassembled WGS sequence"/>
</dbReference>
<protein>
    <submittedName>
        <fullName evidence="1">Uncharacterized protein</fullName>
    </submittedName>
</protein>
<evidence type="ECO:0000313" key="2">
    <source>
        <dbReference type="Proteomes" id="UP000887013"/>
    </source>
</evidence>
<dbReference type="AlphaFoldDB" id="A0A8X6MMB2"/>